<proteinExistence type="inferred from homology"/>
<comment type="subunit">
    <text evidence="10">Homodimer.</text>
</comment>
<feature type="domain" description="Aspartate/glutamate/uridylate kinase" evidence="14">
    <location>
        <begin position="1"/>
        <end position="238"/>
    </location>
</feature>
<dbReference type="SUPFAM" id="SSF53633">
    <property type="entry name" value="Carbamate kinase-like"/>
    <property type="match status" value="1"/>
</dbReference>
<keyword evidence="6 10" id="KW-0418">Kinase</keyword>
<dbReference type="GO" id="GO:0016114">
    <property type="term" value="P:terpenoid biosynthetic process"/>
    <property type="evidence" value="ECO:0007669"/>
    <property type="project" value="TreeGrafter"/>
</dbReference>
<dbReference type="GO" id="GO:0005524">
    <property type="term" value="F:ATP binding"/>
    <property type="evidence" value="ECO:0007669"/>
    <property type="project" value="UniProtKB-KW"/>
</dbReference>
<dbReference type="GO" id="GO:0005829">
    <property type="term" value="C:cytosol"/>
    <property type="evidence" value="ECO:0007669"/>
    <property type="project" value="TreeGrafter"/>
</dbReference>
<dbReference type="PANTHER" id="PTHR43654">
    <property type="entry name" value="GLUTAMATE 5-KINASE"/>
    <property type="match status" value="1"/>
</dbReference>
<reference evidence="15 16" key="1">
    <citation type="journal article" date="2019" name="Int. J. Syst. Evol. Microbiol.">
        <title>The Global Catalogue of Microorganisms (GCM) 10K type strain sequencing project: providing services to taxonomists for standard genome sequencing and annotation.</title>
        <authorList>
            <consortium name="The Broad Institute Genomics Platform"/>
            <consortium name="The Broad Institute Genome Sequencing Center for Infectious Disease"/>
            <person name="Wu L."/>
            <person name="Ma J."/>
        </authorList>
    </citation>
    <scope>NUCLEOTIDE SEQUENCE [LARGE SCALE GENOMIC DNA]</scope>
    <source>
        <strain evidence="15 16">JCM 16328</strain>
    </source>
</reference>
<comment type="catalytic activity">
    <reaction evidence="9 10">
        <text>isopentenyl phosphate + ATP = isopentenyl diphosphate + ADP</text>
        <dbReference type="Rhea" id="RHEA:33963"/>
        <dbReference type="ChEBI" id="CHEBI:30616"/>
        <dbReference type="ChEBI" id="CHEBI:65078"/>
        <dbReference type="ChEBI" id="CHEBI:128769"/>
        <dbReference type="ChEBI" id="CHEBI:456216"/>
        <dbReference type="EC" id="2.7.4.26"/>
    </reaction>
</comment>
<dbReference type="PIRSF" id="PIRSF016496">
    <property type="entry name" value="Kin_FomA"/>
    <property type="match status" value="1"/>
</dbReference>
<evidence type="ECO:0000256" key="12">
    <source>
        <dbReference type="PIRSR" id="PIRSR016496-2"/>
    </source>
</evidence>
<keyword evidence="4 10" id="KW-0808">Transferase</keyword>
<evidence type="ECO:0000259" key="14">
    <source>
        <dbReference type="Pfam" id="PF00696"/>
    </source>
</evidence>
<dbReference type="EC" id="2.7.4.26" evidence="2 10"/>
<feature type="site" description="Transition state stabilizer" evidence="12">
    <location>
        <position position="15"/>
    </location>
</feature>
<evidence type="ECO:0000256" key="10">
    <source>
        <dbReference type="PIRNR" id="PIRNR016496"/>
    </source>
</evidence>
<feature type="binding site" evidence="11">
    <location>
        <position position="66"/>
    </location>
    <ligand>
        <name>substrate</name>
    </ligand>
</feature>
<evidence type="ECO:0000256" key="9">
    <source>
        <dbReference type="ARBA" id="ARBA00049063"/>
    </source>
</evidence>
<gene>
    <name evidence="15" type="ORF">GCM10009020_26270</name>
</gene>
<dbReference type="CDD" id="cd04241">
    <property type="entry name" value="AAK_FomA-like"/>
    <property type="match status" value="1"/>
</dbReference>
<dbReference type="Proteomes" id="UP001500420">
    <property type="component" value="Unassembled WGS sequence"/>
</dbReference>
<keyword evidence="5 10" id="KW-0547">Nucleotide-binding</keyword>
<feature type="binding site" evidence="11">
    <location>
        <position position="228"/>
    </location>
    <ligand>
        <name>ATP</name>
        <dbReference type="ChEBI" id="CHEBI:30616"/>
    </ligand>
</feature>
<keyword evidence="7 10" id="KW-0067">ATP-binding</keyword>
<evidence type="ECO:0000256" key="6">
    <source>
        <dbReference type="ARBA" id="ARBA00022777"/>
    </source>
</evidence>
<accession>A0AAV3TBA4</accession>
<dbReference type="InterPro" id="IPR036393">
    <property type="entry name" value="AceGlu_kinase-like_sf"/>
</dbReference>
<protein>
    <recommendedName>
        <fullName evidence="3 10">Isopentenyl phosphate kinase</fullName>
        <shortName evidence="10">IPK</shortName>
        <ecNumber evidence="2 10">2.7.4.26</ecNumber>
    </recommendedName>
</protein>
<feature type="binding site" evidence="11">
    <location>
        <begin position="6"/>
        <end position="10"/>
    </location>
    <ligand>
        <name>ATP</name>
        <dbReference type="ChEBI" id="CHEBI:30616"/>
    </ligand>
</feature>
<feature type="compositionally biased region" description="Gly residues" evidence="13">
    <location>
        <begin position="38"/>
        <end position="49"/>
    </location>
</feature>
<name>A0AAV3TBA4_9EURY</name>
<sequence>MTTVLKLGGSVVTEKDRDETVDGPELDRAASAVAAARSGGGGDGSGGTGDAVDDLVIVHGGGSFGHPNAAGWGVTTEEGTRDADGVLAIHGAMTTLNKFVLRRLRDEGVPAVPVHPLSAAHRDADADLTLPTGQVRTLLDEGFVPVLHGDVIAHAGEGVTVLSGDEIVAELAGQLDAERVGVCSTVPGVLDADDEDSVDEASVIAEISSFDDVADVLGGSDATDVSGGMAGKVRELLALDVPASIFDLDALSAFLAGERPGTTIRGDEK</sequence>
<comment type="similarity">
    <text evidence="1 10">Belongs to the isopentenyl phosphate kinase family.</text>
</comment>
<keyword evidence="16" id="KW-1185">Reference proteome</keyword>
<evidence type="ECO:0000256" key="3">
    <source>
        <dbReference type="ARBA" id="ARBA00017267"/>
    </source>
</evidence>
<evidence type="ECO:0000256" key="2">
    <source>
        <dbReference type="ARBA" id="ARBA00012908"/>
    </source>
</evidence>
<dbReference type="AlphaFoldDB" id="A0AAV3TBA4"/>
<dbReference type="InterPro" id="IPR001048">
    <property type="entry name" value="Asp/Glu/Uridylate_kinase"/>
</dbReference>
<evidence type="ECO:0000313" key="15">
    <source>
        <dbReference type="EMBL" id="GAA0677142.1"/>
    </source>
</evidence>
<evidence type="ECO:0000256" key="7">
    <source>
        <dbReference type="ARBA" id="ARBA00022840"/>
    </source>
</evidence>
<evidence type="ECO:0000256" key="11">
    <source>
        <dbReference type="PIRSR" id="PIRSR016496-1"/>
    </source>
</evidence>
<dbReference type="EMBL" id="BAAADV010000007">
    <property type="protein sequence ID" value="GAA0677142.1"/>
    <property type="molecule type" value="Genomic_DNA"/>
</dbReference>
<dbReference type="GO" id="GO:0016301">
    <property type="term" value="F:kinase activity"/>
    <property type="evidence" value="ECO:0007669"/>
    <property type="project" value="UniProtKB-KW"/>
</dbReference>
<feature type="binding site" evidence="11">
    <location>
        <position position="61"/>
    </location>
    <ligand>
        <name>substrate</name>
    </ligand>
</feature>
<dbReference type="Gene3D" id="3.40.1160.10">
    <property type="entry name" value="Acetylglutamate kinase-like"/>
    <property type="match status" value="1"/>
</dbReference>
<dbReference type="GO" id="GO:0102043">
    <property type="term" value="F:isopentenyl phosphate kinase activity"/>
    <property type="evidence" value="ECO:0007669"/>
    <property type="project" value="UniProtKB-EC"/>
</dbReference>
<feature type="region of interest" description="Disordered" evidence="13">
    <location>
        <begin position="32"/>
        <end position="52"/>
    </location>
</feature>
<dbReference type="PANTHER" id="PTHR43654:SF1">
    <property type="entry name" value="ISOPENTENYL PHOSPHATE KINASE"/>
    <property type="match status" value="1"/>
</dbReference>
<evidence type="ECO:0000256" key="5">
    <source>
        <dbReference type="ARBA" id="ARBA00022741"/>
    </source>
</evidence>
<organism evidence="15 16">
    <name type="scientific">Natronoarchaeum mannanilyticum</name>
    <dbReference type="NCBI Taxonomy" id="926360"/>
    <lineage>
        <taxon>Archaea</taxon>
        <taxon>Methanobacteriati</taxon>
        <taxon>Methanobacteriota</taxon>
        <taxon>Stenosarchaea group</taxon>
        <taxon>Halobacteria</taxon>
        <taxon>Halobacteriales</taxon>
        <taxon>Natronoarchaeaceae</taxon>
    </lineage>
</organism>
<dbReference type="NCBIfam" id="NF040647">
    <property type="entry name" value="IPPK_Arch"/>
    <property type="match status" value="1"/>
</dbReference>
<evidence type="ECO:0000313" key="16">
    <source>
        <dbReference type="Proteomes" id="UP001500420"/>
    </source>
</evidence>
<dbReference type="InterPro" id="IPR024192">
    <property type="entry name" value="Fosfomycin_R_FomA-type"/>
</dbReference>
<dbReference type="Pfam" id="PF00696">
    <property type="entry name" value="AA_kinase"/>
    <property type="match status" value="1"/>
</dbReference>
<comment type="caution">
    <text evidence="15">The sequence shown here is derived from an EMBL/GenBank/DDBJ whole genome shotgun (WGS) entry which is preliminary data.</text>
</comment>
<evidence type="ECO:0000256" key="13">
    <source>
        <dbReference type="SAM" id="MobiDB-lite"/>
    </source>
</evidence>
<feature type="binding site" evidence="11">
    <location>
        <position position="232"/>
    </location>
    <ligand>
        <name>ATP</name>
        <dbReference type="ChEBI" id="CHEBI:30616"/>
    </ligand>
</feature>
<evidence type="ECO:0000256" key="1">
    <source>
        <dbReference type="ARBA" id="ARBA00010540"/>
    </source>
</evidence>
<feature type="binding site" evidence="11">
    <location>
        <position position="164"/>
    </location>
    <ligand>
        <name>ATP</name>
        <dbReference type="ChEBI" id="CHEBI:30616"/>
    </ligand>
</feature>
<keyword evidence="8" id="KW-0414">Isoprene biosynthesis</keyword>
<evidence type="ECO:0000256" key="4">
    <source>
        <dbReference type="ARBA" id="ARBA00022679"/>
    </source>
</evidence>
<feature type="binding site" evidence="11">
    <location>
        <position position="62"/>
    </location>
    <ligand>
        <name>ATP</name>
        <dbReference type="ChEBI" id="CHEBI:30616"/>
    </ligand>
</feature>
<evidence type="ECO:0000256" key="8">
    <source>
        <dbReference type="ARBA" id="ARBA00023229"/>
    </source>
</evidence>
<comment type="function">
    <text evidence="10">Catalyzes the phosphorylation of isopentenyl phosphate (IP) to isopentenyl diphosphate (IPP). Functions in an alternate mevalonate (MVA) pathway leading to IPP, a key precursor for the biosynthesis of isoprenoid compounds such as archaeal membrane lipids.</text>
</comment>
<dbReference type="RefSeq" id="WP_343774503.1">
    <property type="nucleotide sequence ID" value="NZ_BAAADV010000007.1"/>
</dbReference>